<gene>
    <name evidence="1" type="ordered locus">KNP414_07761</name>
</gene>
<name>F8FGU6_PAEMK</name>
<dbReference type="HOGENOM" id="CLU_2168458_0_0_9"/>
<reference evidence="1 2" key="2">
    <citation type="journal article" date="2013" name="Genome Announc.">
        <title>Genome Sequence of Growth-Improving Paenibacillus mucilaginosus Strain KNP414.</title>
        <authorList>
            <person name="Lu J.J."/>
            <person name="Wang J.F."/>
            <person name="Hu X.F."/>
        </authorList>
    </citation>
    <scope>NUCLEOTIDE SEQUENCE [LARGE SCALE GENOMIC DNA]</scope>
    <source>
        <strain evidence="1 2">KNP414</strain>
    </source>
</reference>
<reference evidence="2" key="1">
    <citation type="submission" date="2011-06" db="EMBL/GenBank/DDBJ databases">
        <title>Complete genome sequence of Paenibacillus mucilaginosus KNP414.</title>
        <authorList>
            <person name="Wang J."/>
            <person name="Hu S."/>
            <person name="Hu X."/>
            <person name="Zhang B."/>
            <person name="Dong D."/>
            <person name="Zhang S."/>
            <person name="Zhao K."/>
            <person name="Wu D."/>
        </authorList>
    </citation>
    <scope>NUCLEOTIDE SEQUENCE [LARGE SCALE GENOMIC DNA]</scope>
    <source>
        <strain evidence="2">KNP414</strain>
    </source>
</reference>
<evidence type="ECO:0000313" key="1">
    <source>
        <dbReference type="EMBL" id="AEI46247.1"/>
    </source>
</evidence>
<protein>
    <submittedName>
        <fullName evidence="1">Uncharacterized protein</fullName>
    </submittedName>
</protein>
<proteinExistence type="predicted"/>
<dbReference type="PATRIC" id="fig|1036673.3.peg.7236"/>
<dbReference type="KEGG" id="pms:KNP414_07761"/>
<evidence type="ECO:0000313" key="2">
    <source>
        <dbReference type="Proteomes" id="UP000006620"/>
    </source>
</evidence>
<dbReference type="Proteomes" id="UP000006620">
    <property type="component" value="Chromosome"/>
</dbReference>
<dbReference type="EMBL" id="CP002869">
    <property type="protein sequence ID" value="AEI46247.1"/>
    <property type="molecule type" value="Genomic_DNA"/>
</dbReference>
<dbReference type="RefSeq" id="WP_013921394.1">
    <property type="nucleotide sequence ID" value="NC_015690.1"/>
</dbReference>
<accession>F8FGU6</accession>
<sequence>MDIVLILLVLAAACYFLYRRNAGWTTVSSGIGPDARRLEDHYRYLKSQSIRCRLKSNADSHLGTIQTAAAAVDPLNNEHLQLDVHTEDIHKASELLQQLQEPAPYGRNTP</sequence>
<dbReference type="AlphaFoldDB" id="F8FGU6"/>
<organism evidence="1 2">
    <name type="scientific">Paenibacillus mucilaginosus (strain KNP414)</name>
    <dbReference type="NCBI Taxonomy" id="1036673"/>
    <lineage>
        <taxon>Bacteria</taxon>
        <taxon>Bacillati</taxon>
        <taxon>Bacillota</taxon>
        <taxon>Bacilli</taxon>
        <taxon>Bacillales</taxon>
        <taxon>Paenibacillaceae</taxon>
        <taxon>Paenibacillus</taxon>
    </lineage>
</organism>